<evidence type="ECO:0000313" key="3">
    <source>
        <dbReference type="Proteomes" id="UP000175706"/>
    </source>
</evidence>
<dbReference type="RefSeq" id="WP_000625960.1">
    <property type="nucleotide sequence ID" value="NZ_CP035955.1"/>
</dbReference>
<organism evidence="2 3">
    <name type="scientific">Bacillus mycoides</name>
    <dbReference type="NCBI Taxonomy" id="1405"/>
    <lineage>
        <taxon>Bacteria</taxon>
        <taxon>Bacillati</taxon>
        <taxon>Bacillota</taxon>
        <taxon>Bacilli</taxon>
        <taxon>Bacillales</taxon>
        <taxon>Bacillaceae</taxon>
        <taxon>Bacillus</taxon>
        <taxon>Bacillus cereus group</taxon>
    </lineage>
</organism>
<dbReference type="Proteomes" id="UP000175706">
    <property type="component" value="Unassembled WGS sequence"/>
</dbReference>
<comment type="caution">
    <text evidence="2">The sequence shown here is derived from an EMBL/GenBank/DDBJ whole genome shotgun (WGS) entry which is preliminary data.</text>
</comment>
<evidence type="ECO:0000313" key="2">
    <source>
        <dbReference type="EMBL" id="OFD70273.1"/>
    </source>
</evidence>
<evidence type="ECO:0000256" key="1">
    <source>
        <dbReference type="SAM" id="Phobius"/>
    </source>
</evidence>
<accession>A0A1E8AYK9</accession>
<accession>A0A0D6SUV6</accession>
<gene>
    <name evidence="2" type="ORF">BWGOE8_56860</name>
</gene>
<name>A0A0D6SUV6_BACMY</name>
<dbReference type="EMBL" id="LXLT01000101">
    <property type="protein sequence ID" value="OFD70273.1"/>
    <property type="molecule type" value="Genomic_DNA"/>
</dbReference>
<dbReference type="AlphaFoldDB" id="A0A0D6SUV6"/>
<keyword evidence="1" id="KW-0472">Membrane</keyword>
<dbReference type="PATRIC" id="fig|86662.25.peg.5861"/>
<feature type="transmembrane region" description="Helical" evidence="1">
    <location>
        <begin position="6"/>
        <end position="33"/>
    </location>
</feature>
<keyword evidence="1" id="KW-0812">Transmembrane</keyword>
<protein>
    <submittedName>
        <fullName evidence="2">Uncharacterized protein</fullName>
    </submittedName>
</protein>
<reference evidence="2 3" key="1">
    <citation type="submission" date="2016-05" db="EMBL/GenBank/DDBJ databases">
        <title>Bacillus thuringiensis and Bacillus weihenstephanensis as novel biocontrol agents of wilt causing Verticillium species.</title>
        <authorList>
            <person name="Hollensteiner J."/>
            <person name="Wemheuer F."/>
            <person name="Harting R."/>
            <person name="Kolarzyk A."/>
            <person name="Diaz-Valerio S."/>
            <person name="Poehlein A."/>
            <person name="Brzuszkiewicz E."/>
            <person name="Nesemann K."/>
            <person name="Braus-Stromeyer S."/>
            <person name="Braus G."/>
            <person name="Daniel R."/>
            <person name="Liesegang H."/>
        </authorList>
    </citation>
    <scope>NUCLEOTIDE SEQUENCE [LARGE SCALE GENOMIC DNA]</scope>
    <source>
        <strain evidence="2 3">GOE8</strain>
    </source>
</reference>
<keyword evidence="1" id="KW-1133">Transmembrane helix</keyword>
<sequence>MISSYSVRYILITGNTFIKKVITVYASSAFFAIEKIKKELERRFSNPTKIEVYAV</sequence>
<proteinExistence type="predicted"/>